<organism evidence="2 3">
    <name type="scientific">Pseudovibrio denitrificans</name>
    <dbReference type="NCBI Taxonomy" id="258256"/>
    <lineage>
        <taxon>Bacteria</taxon>
        <taxon>Pseudomonadati</taxon>
        <taxon>Pseudomonadota</taxon>
        <taxon>Alphaproteobacteria</taxon>
        <taxon>Hyphomicrobiales</taxon>
        <taxon>Stappiaceae</taxon>
        <taxon>Pseudovibrio</taxon>
    </lineage>
</organism>
<protein>
    <submittedName>
        <fullName evidence="2">Uncharacterized protein</fullName>
    </submittedName>
</protein>
<evidence type="ECO:0000256" key="1">
    <source>
        <dbReference type="SAM" id="Phobius"/>
    </source>
</evidence>
<dbReference type="RefSeq" id="WP_054782625.1">
    <property type="nucleotide sequence ID" value="NZ_FPBD01000001.1"/>
</dbReference>
<gene>
    <name evidence="2" type="ORF">SAMN05444141_101539</name>
</gene>
<reference evidence="3" key="1">
    <citation type="submission" date="2016-10" db="EMBL/GenBank/DDBJ databases">
        <authorList>
            <person name="Varghese N."/>
            <person name="Submissions S."/>
        </authorList>
    </citation>
    <scope>NUCLEOTIDE SEQUENCE [LARGE SCALE GENOMIC DNA]</scope>
    <source>
        <strain evidence="3">DSM 17465</strain>
    </source>
</reference>
<feature type="transmembrane region" description="Helical" evidence="1">
    <location>
        <begin position="52"/>
        <end position="71"/>
    </location>
</feature>
<keyword evidence="3" id="KW-1185">Reference proteome</keyword>
<dbReference type="Proteomes" id="UP000183371">
    <property type="component" value="Unassembled WGS sequence"/>
</dbReference>
<accession>A0A1I6Y048</accession>
<keyword evidence="1" id="KW-0472">Membrane</keyword>
<evidence type="ECO:0000313" key="3">
    <source>
        <dbReference type="Proteomes" id="UP000183371"/>
    </source>
</evidence>
<name>A0A1I6Y048_9HYPH</name>
<keyword evidence="1" id="KW-1133">Transmembrane helix</keyword>
<proteinExistence type="predicted"/>
<keyword evidence="1" id="KW-0812">Transmembrane</keyword>
<dbReference type="EMBL" id="FPBD01000001">
    <property type="protein sequence ID" value="SFT43591.1"/>
    <property type="molecule type" value="Genomic_DNA"/>
</dbReference>
<sequence length="82" mass="9192">MYFAKLSRFIAYVFLAIGALQYASNIFGFSIAETKSFSKLFYRGDANPLPDAGVIHWIGLAIIFGAIWEICSHLKQINDKSN</sequence>
<dbReference type="AlphaFoldDB" id="A0A1I6Y048"/>
<evidence type="ECO:0000313" key="2">
    <source>
        <dbReference type="EMBL" id="SFT43591.1"/>
    </source>
</evidence>